<name>A0A1E5IT90_SHECO</name>
<organism evidence="4 5">
    <name type="scientific">Shewanella colwelliana</name>
    <name type="common">Alteromonas colwelliana</name>
    <dbReference type="NCBI Taxonomy" id="23"/>
    <lineage>
        <taxon>Bacteria</taxon>
        <taxon>Pseudomonadati</taxon>
        <taxon>Pseudomonadota</taxon>
        <taxon>Gammaproteobacteria</taxon>
        <taxon>Alteromonadales</taxon>
        <taxon>Shewanellaceae</taxon>
        <taxon>Shewanella</taxon>
    </lineage>
</organism>
<dbReference type="Gene3D" id="2.60.40.3870">
    <property type="entry name" value="Uncharacterised protein PF16024, DUF4785"/>
    <property type="match status" value="1"/>
</dbReference>
<feature type="chain" id="PRO_5009179268" description="DUF4785 domain-containing protein" evidence="1">
    <location>
        <begin position="20"/>
        <end position="428"/>
    </location>
</feature>
<feature type="signal peptide" evidence="1">
    <location>
        <begin position="1"/>
        <end position="19"/>
    </location>
</feature>
<keyword evidence="1" id="KW-0732">Signal</keyword>
<evidence type="ECO:0000259" key="3">
    <source>
        <dbReference type="Pfam" id="PF20943"/>
    </source>
</evidence>
<dbReference type="PROSITE" id="PS51257">
    <property type="entry name" value="PROKAR_LIPOPROTEIN"/>
    <property type="match status" value="1"/>
</dbReference>
<dbReference type="AlphaFoldDB" id="A0A1E5IT90"/>
<accession>A0A1E5IT90</accession>
<dbReference type="EMBL" id="MCBT01000033">
    <property type="protein sequence ID" value="OEG73775.1"/>
    <property type="molecule type" value="Genomic_DNA"/>
</dbReference>
<reference evidence="4 5" key="1">
    <citation type="submission" date="2016-07" db="EMBL/GenBank/DDBJ databases">
        <title>Whole-genome of two Shewanella species isolated from a digestive organ of sea cucumber Apostichopus japonicus Selenka 1867.</title>
        <authorList>
            <person name="Hong H.-H."/>
            <person name="Choi H."/>
            <person name="Cheon S."/>
            <person name="Oh J.-S."/>
            <person name="Lee H.-G."/>
            <person name="Park C."/>
        </authorList>
    </citation>
    <scope>NUCLEOTIDE SEQUENCE [LARGE SCALE GENOMIC DNA]</scope>
    <source>
        <strain evidence="4 5">CSB03KR</strain>
    </source>
</reference>
<dbReference type="Proteomes" id="UP000095230">
    <property type="component" value="Unassembled WGS sequence"/>
</dbReference>
<dbReference type="Gene3D" id="2.60.120.1370">
    <property type="match status" value="1"/>
</dbReference>
<sequence>MKQSIQLASLFAIASLLTACQSEDTASNATTDKQASVITTVQLLQPSGNDLSVTDITASALPPINQSHDAIGFSQSIDATLNLVAPSLTQQQNSDQYWRTVSGAQLNAGIKLAISQSESVIRIAPRGDNRSGGLIHSPAIAPEQLRLYKINKNGIDRSASMIHSTSDPQAMATAGIIDDSSALTLSKQASAGQYQLQVMQPLAAQDSYLINVKEKGSPYQLELHAPATLASSNATLNFSLAISNSDIALQPTATLKQSDGQYHQLTLVNVDQQWQAQLPEALTLPSSNRGLSEIQLDIETRIDNKPVIRTVKTAFKQYVPSAMWGESAQIHWQQQLPVKAMLDLQIANPGRYELSAVLVGTDASGAVGNILRSQSALWLEGDGQVSLIFDRDTIIASGLKAPFFLQALELKDQGQMARLSYLSHAAQL</sequence>
<evidence type="ECO:0000259" key="2">
    <source>
        <dbReference type="Pfam" id="PF16024"/>
    </source>
</evidence>
<dbReference type="RefSeq" id="WP_069671163.1">
    <property type="nucleotide sequence ID" value="NZ_MCBT01000033.1"/>
</dbReference>
<feature type="domain" description="DUF4785" evidence="2">
    <location>
        <begin position="65"/>
        <end position="214"/>
    </location>
</feature>
<comment type="caution">
    <text evidence="4">The sequence shown here is derived from an EMBL/GenBank/DDBJ whole genome shotgun (WGS) entry which is preliminary data.</text>
</comment>
<gene>
    <name evidence="4" type="ORF">BEL05_15085</name>
</gene>
<dbReference type="InterPro" id="IPR031979">
    <property type="entry name" value="DUF4785_N"/>
</dbReference>
<feature type="domain" description="DUF4785" evidence="3">
    <location>
        <begin position="322"/>
        <end position="421"/>
    </location>
</feature>
<evidence type="ECO:0000313" key="5">
    <source>
        <dbReference type="Proteomes" id="UP000095230"/>
    </source>
</evidence>
<evidence type="ECO:0008006" key="6">
    <source>
        <dbReference type="Google" id="ProtNLM"/>
    </source>
</evidence>
<dbReference type="Pfam" id="PF16024">
    <property type="entry name" value="DUF4785_1st"/>
    <property type="match status" value="1"/>
</dbReference>
<dbReference type="STRING" id="23.BEL05_15085"/>
<dbReference type="InterPro" id="IPR048295">
    <property type="entry name" value="DUF4785_C"/>
</dbReference>
<dbReference type="Pfam" id="PF20943">
    <property type="entry name" value="DUF4785_3rd"/>
    <property type="match status" value="1"/>
</dbReference>
<evidence type="ECO:0000313" key="4">
    <source>
        <dbReference type="EMBL" id="OEG73775.1"/>
    </source>
</evidence>
<dbReference type="OrthoDB" id="6284234at2"/>
<evidence type="ECO:0000256" key="1">
    <source>
        <dbReference type="SAM" id="SignalP"/>
    </source>
</evidence>
<protein>
    <recommendedName>
        <fullName evidence="6">DUF4785 domain-containing protein</fullName>
    </recommendedName>
</protein>
<proteinExistence type="predicted"/>